<evidence type="ECO:0000313" key="14">
    <source>
        <dbReference type="EMBL" id="AKE52163.1"/>
    </source>
</evidence>
<evidence type="ECO:0000256" key="4">
    <source>
        <dbReference type="ARBA" id="ARBA00022692"/>
    </source>
</evidence>
<feature type="transmembrane region" description="Helical" evidence="12">
    <location>
        <begin position="52"/>
        <end position="73"/>
    </location>
</feature>
<dbReference type="PANTHER" id="PTHR11351:SF31">
    <property type="entry name" value="DESATURASE 1, ISOFORM A-RELATED"/>
    <property type="match status" value="1"/>
</dbReference>
<dbReference type="RefSeq" id="WP_046561264.1">
    <property type="nucleotide sequence ID" value="NZ_CP010975.1"/>
</dbReference>
<keyword evidence="15" id="KW-1185">Reference proteome</keyword>
<feature type="transmembrane region" description="Helical" evidence="12">
    <location>
        <begin position="171"/>
        <end position="191"/>
    </location>
</feature>
<keyword evidence="4 12" id="KW-0812">Transmembrane</keyword>
<evidence type="ECO:0000256" key="11">
    <source>
        <dbReference type="ARBA" id="ARBA00023160"/>
    </source>
</evidence>
<evidence type="ECO:0000256" key="8">
    <source>
        <dbReference type="ARBA" id="ARBA00023004"/>
    </source>
</evidence>
<dbReference type="GO" id="GO:0006633">
    <property type="term" value="P:fatty acid biosynthetic process"/>
    <property type="evidence" value="ECO:0007669"/>
    <property type="project" value="UniProtKB-KW"/>
</dbReference>
<comment type="similarity">
    <text evidence="2">Belongs to the fatty acid desaturase type 2 family.</text>
</comment>
<evidence type="ECO:0000256" key="10">
    <source>
        <dbReference type="ARBA" id="ARBA00023136"/>
    </source>
</evidence>
<keyword evidence="6 12" id="KW-1133">Transmembrane helix</keyword>
<accession>A0A0F6RC69</accession>
<dbReference type="PATRIC" id="fig|914150.5.peg.1221"/>
<dbReference type="PANTHER" id="PTHR11351">
    <property type="entry name" value="ACYL-COA DESATURASE"/>
    <property type="match status" value="1"/>
</dbReference>
<comment type="subcellular location">
    <subcellularLocation>
        <location evidence="1">Membrane</location>
        <topology evidence="1">Multi-pass membrane protein</topology>
    </subcellularLocation>
</comment>
<evidence type="ECO:0000259" key="13">
    <source>
        <dbReference type="Pfam" id="PF00487"/>
    </source>
</evidence>
<dbReference type="EMBL" id="CP010975">
    <property type="protein sequence ID" value="AKE52163.1"/>
    <property type="molecule type" value="Genomic_DNA"/>
</dbReference>
<gene>
    <name evidence="14" type="ORF">TQ33_1204</name>
</gene>
<keyword evidence="3" id="KW-0444">Lipid biosynthesis</keyword>
<dbReference type="GO" id="GO:0016717">
    <property type="term" value="F:oxidoreductase activity, acting on paired donors, with oxidation of a pair of donors resulting in the reduction of molecular oxygen to two molecules of water"/>
    <property type="evidence" value="ECO:0007669"/>
    <property type="project" value="InterPro"/>
</dbReference>
<evidence type="ECO:0000256" key="7">
    <source>
        <dbReference type="ARBA" id="ARBA00023002"/>
    </source>
</evidence>
<dbReference type="KEGG" id="kge:TQ33_1204"/>
<evidence type="ECO:0000256" key="12">
    <source>
        <dbReference type="SAM" id="Phobius"/>
    </source>
</evidence>
<dbReference type="PRINTS" id="PR00075">
    <property type="entry name" value="FACDDSATRASE"/>
</dbReference>
<dbReference type="Proteomes" id="UP000034071">
    <property type="component" value="Chromosome"/>
</dbReference>
<keyword evidence="10 12" id="KW-0472">Membrane</keyword>
<sequence length="391" mass="46135">MSVSKSVSEQQPNQQPTQEGRPIWTNIIFFGLSFLIAVTVVPWYGFEYGFHWSTWLWATGLWLFSSTSISMGYHRLWSHRAYEANGLLRGFLAFGGCLALQNSALHWASDHRIHHKHVDHDEKDPYSASLGFWHSHIGWILKRRNEARYDEQYDRCPDLKRDPIVMFQHKYYWILSVALNVLIPAILGLAYGMFWEMMLVAGVFRLVWSHHLTFFINSLAHIWGSRPYTEENSARDNFVLAVLTGGEGYHNYHHKFQYDYRNGISWWHFDPSKWWIKAFSWVGITKNLKVVPKDKIERAKAQTLLLKAKEKTAHLPNAEEIMQKLHDEYDKLVLNMTEFYEAKKAWVEAKKADIAHEIAEEKKHLIENYEQFKLKLEEQKLSWMKLAKQYA</sequence>
<evidence type="ECO:0000256" key="6">
    <source>
        <dbReference type="ARBA" id="ARBA00022989"/>
    </source>
</evidence>
<evidence type="ECO:0000313" key="15">
    <source>
        <dbReference type="Proteomes" id="UP000034071"/>
    </source>
</evidence>
<keyword evidence="9" id="KW-0443">Lipid metabolism</keyword>
<dbReference type="OrthoDB" id="19906at2"/>
<evidence type="ECO:0000256" key="3">
    <source>
        <dbReference type="ARBA" id="ARBA00022516"/>
    </source>
</evidence>
<proteinExistence type="inferred from homology"/>
<keyword evidence="8" id="KW-0408">Iron</keyword>
<dbReference type="InterPro" id="IPR005804">
    <property type="entry name" value="FA_desaturase_dom"/>
</dbReference>
<dbReference type="GO" id="GO:0016020">
    <property type="term" value="C:membrane"/>
    <property type="evidence" value="ECO:0007669"/>
    <property type="project" value="UniProtKB-SubCell"/>
</dbReference>
<reference evidence="14 15" key="1">
    <citation type="submission" date="2015-02" db="EMBL/GenBank/DDBJ databases">
        <title>Complete genome sequence of Kangiella geojedonensis strain YCS-5T.</title>
        <authorList>
            <person name="Kim K.M."/>
        </authorList>
    </citation>
    <scope>NUCLEOTIDE SEQUENCE [LARGE SCALE GENOMIC DNA]</scope>
    <source>
        <strain evidence="14 15">YCS-5</strain>
    </source>
</reference>
<dbReference type="CDD" id="cd03505">
    <property type="entry name" value="Delta9-FADS-like"/>
    <property type="match status" value="1"/>
</dbReference>
<feature type="domain" description="Fatty acid desaturase" evidence="13">
    <location>
        <begin position="54"/>
        <end position="278"/>
    </location>
</feature>
<keyword evidence="5" id="KW-0276">Fatty acid metabolism</keyword>
<keyword evidence="11" id="KW-0275">Fatty acid biosynthesis</keyword>
<evidence type="ECO:0000256" key="1">
    <source>
        <dbReference type="ARBA" id="ARBA00004141"/>
    </source>
</evidence>
<dbReference type="Pfam" id="PF00487">
    <property type="entry name" value="FA_desaturase"/>
    <property type="match status" value="1"/>
</dbReference>
<dbReference type="STRING" id="914150.TQ33_1204"/>
<evidence type="ECO:0000256" key="9">
    <source>
        <dbReference type="ARBA" id="ARBA00023098"/>
    </source>
</evidence>
<evidence type="ECO:0000256" key="5">
    <source>
        <dbReference type="ARBA" id="ARBA00022832"/>
    </source>
</evidence>
<evidence type="ECO:0000256" key="2">
    <source>
        <dbReference type="ARBA" id="ARBA00008749"/>
    </source>
</evidence>
<name>A0A0F6RC69_9GAMM</name>
<dbReference type="AlphaFoldDB" id="A0A0F6RC69"/>
<keyword evidence="7" id="KW-0560">Oxidoreductase</keyword>
<dbReference type="InterPro" id="IPR015876">
    <property type="entry name" value="Acyl-CoA_DS"/>
</dbReference>
<organism evidence="14 15">
    <name type="scientific">Kangiella geojedonensis</name>
    <dbReference type="NCBI Taxonomy" id="914150"/>
    <lineage>
        <taxon>Bacteria</taxon>
        <taxon>Pseudomonadati</taxon>
        <taxon>Pseudomonadota</taxon>
        <taxon>Gammaproteobacteria</taxon>
        <taxon>Kangiellales</taxon>
        <taxon>Kangiellaceae</taxon>
        <taxon>Kangiella</taxon>
    </lineage>
</organism>
<dbReference type="HOGENOM" id="CLU_027359_1_3_6"/>
<feature type="transmembrane region" description="Helical" evidence="12">
    <location>
        <begin position="23"/>
        <end position="46"/>
    </location>
</feature>
<protein>
    <submittedName>
        <fullName evidence="14">Acyl-CoA desaturase</fullName>
    </submittedName>
</protein>